<name>A0A380CTW0_SPHSI</name>
<dbReference type="PROSITE" id="PS51257">
    <property type="entry name" value="PROKAR_LIPOPROTEIN"/>
    <property type="match status" value="1"/>
</dbReference>
<dbReference type="GO" id="GO:0009166">
    <property type="term" value="P:nucleotide catabolic process"/>
    <property type="evidence" value="ECO:0007669"/>
    <property type="project" value="InterPro"/>
</dbReference>
<dbReference type="InterPro" id="IPR008334">
    <property type="entry name" value="5'-Nucleotdase_C"/>
</dbReference>
<protein>
    <submittedName>
        <fullName evidence="2">Bifunctional UDP-sugar hydrolase/5'-nucleotidase periplasmic</fullName>
    </submittedName>
</protein>
<organism evidence="2 3">
    <name type="scientific">Sphingobacterium spiritivorum</name>
    <name type="common">Flavobacterium spiritivorum</name>
    <dbReference type="NCBI Taxonomy" id="258"/>
    <lineage>
        <taxon>Bacteria</taxon>
        <taxon>Pseudomonadati</taxon>
        <taxon>Bacteroidota</taxon>
        <taxon>Sphingobacteriia</taxon>
        <taxon>Sphingobacteriales</taxon>
        <taxon>Sphingobacteriaceae</taxon>
        <taxon>Sphingobacterium</taxon>
    </lineage>
</organism>
<dbReference type="SUPFAM" id="SSF55816">
    <property type="entry name" value="5'-nucleotidase (syn. UDP-sugar hydrolase), C-terminal domain"/>
    <property type="match status" value="1"/>
</dbReference>
<dbReference type="Proteomes" id="UP000254893">
    <property type="component" value="Unassembled WGS sequence"/>
</dbReference>
<dbReference type="Pfam" id="PF02872">
    <property type="entry name" value="5_nucleotid_C"/>
    <property type="match status" value="1"/>
</dbReference>
<gene>
    <name evidence="2" type="primary">ushA</name>
    <name evidence="2" type="ORF">NCTC11388_04207</name>
</gene>
<reference evidence="2 3" key="1">
    <citation type="submission" date="2018-06" db="EMBL/GenBank/DDBJ databases">
        <authorList>
            <consortium name="Pathogen Informatics"/>
            <person name="Doyle S."/>
        </authorList>
    </citation>
    <scope>NUCLEOTIDE SEQUENCE [LARGE SCALE GENOMIC DNA]</scope>
    <source>
        <strain evidence="2 3">NCTC11388</strain>
    </source>
</reference>
<dbReference type="InterPro" id="IPR006179">
    <property type="entry name" value="5_nucleotidase/apyrase"/>
</dbReference>
<dbReference type="InterPro" id="IPR036907">
    <property type="entry name" value="5'-Nucleotdase_C_sf"/>
</dbReference>
<dbReference type="PANTHER" id="PTHR11575">
    <property type="entry name" value="5'-NUCLEOTIDASE-RELATED"/>
    <property type="match status" value="1"/>
</dbReference>
<dbReference type="Gene3D" id="3.90.780.10">
    <property type="entry name" value="5'-Nucleotidase, C-terminal domain"/>
    <property type="match status" value="1"/>
</dbReference>
<dbReference type="EMBL" id="UGYW01000002">
    <property type="protein sequence ID" value="SUJ27532.1"/>
    <property type="molecule type" value="Genomic_DNA"/>
</dbReference>
<dbReference type="GO" id="GO:0016787">
    <property type="term" value="F:hydrolase activity"/>
    <property type="evidence" value="ECO:0007669"/>
    <property type="project" value="UniProtKB-KW"/>
</dbReference>
<evidence type="ECO:0000313" key="2">
    <source>
        <dbReference type="EMBL" id="SUJ27532.1"/>
    </source>
</evidence>
<feature type="domain" description="5'-Nucleotidase C-terminal" evidence="1">
    <location>
        <begin position="68"/>
        <end position="210"/>
    </location>
</feature>
<evidence type="ECO:0000313" key="3">
    <source>
        <dbReference type="Proteomes" id="UP000254893"/>
    </source>
</evidence>
<dbReference type="PRINTS" id="PR01607">
    <property type="entry name" value="APYRASEFAMLY"/>
</dbReference>
<proteinExistence type="predicted"/>
<sequence length="252" mass="27836">MYRFNIRSLALVIGLGFMGFTSCKTLYTRASDSYQGYEMNNTITADSAVVALYAPYKQQMESEMNRVIGYSDTYLTKTRDAESLIGNFFADALLDIGKTLDKDAVFSFATKGGIRTDMRQGDITVGKIFEIMPFENKISILELSGKDVLALADFIAQTGGQPIGGMRMEIEGKKATSVKINGQDIDPAKQYKMVTYDYIANGGDNLDALANPVSRKDYESKVREGLMDYIGRQTKAGKHINAVLDGRVKISQ</sequence>
<keyword evidence="2" id="KW-0378">Hydrolase</keyword>
<dbReference type="AlphaFoldDB" id="A0A380CTW0"/>
<evidence type="ECO:0000259" key="1">
    <source>
        <dbReference type="Pfam" id="PF02872"/>
    </source>
</evidence>
<accession>A0A380CTW0</accession>
<dbReference type="RefSeq" id="WP_258862458.1">
    <property type="nucleotide sequence ID" value="NZ_UGYW01000002.1"/>
</dbReference>
<dbReference type="PANTHER" id="PTHR11575:SF24">
    <property type="entry name" value="5'-NUCLEOTIDASE"/>
    <property type="match status" value="1"/>
</dbReference>